<organism evidence="1 2">
    <name type="scientific">Eumeta variegata</name>
    <name type="common">Bagworm moth</name>
    <name type="synonym">Eumeta japonica</name>
    <dbReference type="NCBI Taxonomy" id="151549"/>
    <lineage>
        <taxon>Eukaryota</taxon>
        <taxon>Metazoa</taxon>
        <taxon>Ecdysozoa</taxon>
        <taxon>Arthropoda</taxon>
        <taxon>Hexapoda</taxon>
        <taxon>Insecta</taxon>
        <taxon>Pterygota</taxon>
        <taxon>Neoptera</taxon>
        <taxon>Endopterygota</taxon>
        <taxon>Lepidoptera</taxon>
        <taxon>Glossata</taxon>
        <taxon>Ditrysia</taxon>
        <taxon>Tineoidea</taxon>
        <taxon>Psychidae</taxon>
        <taxon>Oiketicinae</taxon>
        <taxon>Eumeta</taxon>
    </lineage>
</organism>
<dbReference type="Proteomes" id="UP000299102">
    <property type="component" value="Unassembled WGS sequence"/>
</dbReference>
<protein>
    <submittedName>
        <fullName evidence="1">Uncharacterized protein</fullName>
    </submittedName>
</protein>
<accession>A0A4C1WIF0</accession>
<keyword evidence="2" id="KW-1185">Reference proteome</keyword>
<reference evidence="1 2" key="1">
    <citation type="journal article" date="2019" name="Commun. Biol.">
        <title>The bagworm genome reveals a unique fibroin gene that provides high tensile strength.</title>
        <authorList>
            <person name="Kono N."/>
            <person name="Nakamura H."/>
            <person name="Ohtoshi R."/>
            <person name="Tomita M."/>
            <person name="Numata K."/>
            <person name="Arakawa K."/>
        </authorList>
    </citation>
    <scope>NUCLEOTIDE SEQUENCE [LARGE SCALE GENOMIC DNA]</scope>
</reference>
<evidence type="ECO:0000313" key="1">
    <source>
        <dbReference type="EMBL" id="GBP50292.1"/>
    </source>
</evidence>
<gene>
    <name evidence="1" type="ORF">EVAR_40834_1</name>
</gene>
<evidence type="ECO:0000313" key="2">
    <source>
        <dbReference type="Proteomes" id="UP000299102"/>
    </source>
</evidence>
<name>A0A4C1WIF0_EUMVA</name>
<dbReference type="AlphaFoldDB" id="A0A4C1WIF0"/>
<proteinExistence type="predicted"/>
<dbReference type="EMBL" id="BGZK01000562">
    <property type="protein sequence ID" value="GBP50292.1"/>
    <property type="molecule type" value="Genomic_DNA"/>
</dbReference>
<dbReference type="OrthoDB" id="7510738at2759"/>
<comment type="caution">
    <text evidence="1">The sequence shown here is derived from an EMBL/GenBank/DDBJ whole genome shotgun (WGS) entry which is preliminary data.</text>
</comment>
<sequence>MLRKKKAGNLIACYCLNHMWANTGSRAAPGPTPRIGCVRPLSLFYSDASADGVEERSLAPRSRSHARLRRNATMSHAFSCVQPAFIDL</sequence>